<keyword evidence="3" id="KW-1185">Reference proteome</keyword>
<evidence type="ECO:0000259" key="1">
    <source>
        <dbReference type="Pfam" id="PF01979"/>
    </source>
</evidence>
<comment type="caution">
    <text evidence="2">The sequence shown here is derived from an EMBL/GenBank/DDBJ whole genome shotgun (WGS) entry which is preliminary data.</text>
</comment>
<dbReference type="Proteomes" id="UP001597476">
    <property type="component" value="Unassembled WGS sequence"/>
</dbReference>
<dbReference type="SUPFAM" id="SSF51556">
    <property type="entry name" value="Metallo-dependent hydrolases"/>
    <property type="match status" value="1"/>
</dbReference>
<dbReference type="SUPFAM" id="SSF51338">
    <property type="entry name" value="Composite domain of metallo-dependent hydrolases"/>
    <property type="match status" value="1"/>
</dbReference>
<protein>
    <submittedName>
        <fullName evidence="2">Amidohydrolase family protein</fullName>
    </submittedName>
</protein>
<dbReference type="PANTHER" id="PTHR43135:SF3">
    <property type="entry name" value="ALPHA-D-RIBOSE 1-METHYLPHOSPHONATE 5-TRIPHOSPHATE DIPHOSPHATASE"/>
    <property type="match status" value="1"/>
</dbReference>
<organism evidence="2 3">
    <name type="scientific">Hyunsoonleella rubra</name>
    <dbReference type="NCBI Taxonomy" id="1737062"/>
    <lineage>
        <taxon>Bacteria</taxon>
        <taxon>Pseudomonadati</taxon>
        <taxon>Bacteroidota</taxon>
        <taxon>Flavobacteriia</taxon>
        <taxon>Flavobacteriales</taxon>
        <taxon>Flavobacteriaceae</taxon>
    </lineage>
</organism>
<dbReference type="InterPro" id="IPR011059">
    <property type="entry name" value="Metal-dep_hydrolase_composite"/>
</dbReference>
<gene>
    <name evidence="2" type="ORF">ACFSR8_01765</name>
</gene>
<evidence type="ECO:0000313" key="3">
    <source>
        <dbReference type="Proteomes" id="UP001597476"/>
    </source>
</evidence>
<dbReference type="InterPro" id="IPR032466">
    <property type="entry name" value="Metal_Hydrolase"/>
</dbReference>
<dbReference type="PANTHER" id="PTHR43135">
    <property type="entry name" value="ALPHA-D-RIBOSE 1-METHYLPHOSPHONATE 5-TRIPHOSPHATE DIPHOSPHATASE"/>
    <property type="match status" value="1"/>
</dbReference>
<feature type="domain" description="Amidohydrolase-related" evidence="1">
    <location>
        <begin position="85"/>
        <end position="407"/>
    </location>
</feature>
<dbReference type="EMBL" id="JBHULY010000005">
    <property type="protein sequence ID" value="MFD2724926.1"/>
    <property type="molecule type" value="Genomic_DNA"/>
</dbReference>
<dbReference type="Gene3D" id="2.30.40.10">
    <property type="entry name" value="Urease, subunit C, domain 1"/>
    <property type="match status" value="1"/>
</dbReference>
<dbReference type="InterPro" id="IPR051781">
    <property type="entry name" value="Metallo-dep_Hydrolase"/>
</dbReference>
<dbReference type="RefSeq" id="WP_380288439.1">
    <property type="nucleotide sequence ID" value="NZ_JBHULY010000005.1"/>
</dbReference>
<dbReference type="Pfam" id="PF01979">
    <property type="entry name" value="Amidohydro_1"/>
    <property type="match status" value="1"/>
</dbReference>
<dbReference type="Gene3D" id="1.20.58.520">
    <property type="entry name" value="Amidohydrolase"/>
    <property type="match status" value="1"/>
</dbReference>
<proteinExistence type="predicted"/>
<reference evidence="3" key="1">
    <citation type="journal article" date="2019" name="Int. J. Syst. Evol. Microbiol.">
        <title>The Global Catalogue of Microorganisms (GCM) 10K type strain sequencing project: providing services to taxonomists for standard genome sequencing and annotation.</title>
        <authorList>
            <consortium name="The Broad Institute Genomics Platform"/>
            <consortium name="The Broad Institute Genome Sequencing Center for Infectious Disease"/>
            <person name="Wu L."/>
            <person name="Ma J."/>
        </authorList>
    </citation>
    <scope>NUCLEOTIDE SEQUENCE [LARGE SCALE GENOMIC DNA]</scope>
    <source>
        <strain evidence="3">KCTC 42398</strain>
    </source>
</reference>
<dbReference type="Gene3D" id="3.40.50.10910">
    <property type="entry name" value="Amidohydrolase"/>
    <property type="match status" value="1"/>
</dbReference>
<evidence type="ECO:0000313" key="2">
    <source>
        <dbReference type="EMBL" id="MFD2724926.1"/>
    </source>
</evidence>
<dbReference type="InterPro" id="IPR006680">
    <property type="entry name" value="Amidohydro-rel"/>
</dbReference>
<name>A0ABW5T9Y3_9FLAO</name>
<sequence length="423" mass="47069">MKNILKLSFFLLLCIGTNKSYGQYQAKKDTLLVLKNGFIIKLTPEGAIVKKGTLVIEKDSIKEVNYLNTAKTYANAKVIDLNGKYILPGLIDTHVHLATAPKEGRNENNAFMEQQLNKMLYSGITTVRDMAGNAIILSDYTRASNLNQIPAPSIFYASQFAGPKYFNAIRSYSTNTRSKRDRPWAQTIVDSTNMPLAIARAKGAGVTGIKIYANLKPLLVTKIVKEAKKQGLQTWSHAAVFPASPLQVATAKVNTMSHAWDMMYGLNTTDTITRSDLAKDINCDKLDSLLLIMKDNHIILDATNYIGQNNKMHNSVKVTKQAHKLGIKVSVGTDWPYLYEPEIPFYKELRLLIDKCGFTTEEALYSATKIGAESIGLTDRGVIENGKKADIIILNKNPLKDLENLKDLHIIIKSGIIYKKENP</sequence>
<accession>A0ABW5T9Y3</accession>
<dbReference type="Gene3D" id="3.30.110.90">
    <property type="entry name" value="Amidohydrolase"/>
    <property type="match status" value="1"/>
</dbReference>